<keyword evidence="3" id="KW-1185">Reference proteome</keyword>
<protein>
    <submittedName>
        <fullName evidence="2">Uncharacterized protein</fullName>
    </submittedName>
</protein>
<organism evidence="2 3">
    <name type="scientific">Babesia divergens</name>
    <dbReference type="NCBI Taxonomy" id="32595"/>
    <lineage>
        <taxon>Eukaryota</taxon>
        <taxon>Sar</taxon>
        <taxon>Alveolata</taxon>
        <taxon>Apicomplexa</taxon>
        <taxon>Aconoidasida</taxon>
        <taxon>Piroplasmida</taxon>
        <taxon>Babesiidae</taxon>
        <taxon>Babesia</taxon>
    </lineage>
</organism>
<feature type="compositionally biased region" description="Basic and acidic residues" evidence="1">
    <location>
        <begin position="577"/>
        <end position="587"/>
    </location>
</feature>
<feature type="compositionally biased region" description="Basic and acidic residues" evidence="1">
    <location>
        <begin position="160"/>
        <end position="174"/>
    </location>
</feature>
<dbReference type="EMBL" id="JAHBMH010000024">
    <property type="protein sequence ID" value="KAK1938369.1"/>
    <property type="molecule type" value="Genomic_DNA"/>
</dbReference>
<evidence type="ECO:0000313" key="2">
    <source>
        <dbReference type="EMBL" id="KAK1938369.1"/>
    </source>
</evidence>
<gene>
    <name evidence="2" type="ORF">X943_000642</name>
</gene>
<comment type="caution">
    <text evidence="2">The sequence shown here is derived from an EMBL/GenBank/DDBJ whole genome shotgun (WGS) entry which is preliminary data.</text>
</comment>
<proteinExistence type="predicted"/>
<evidence type="ECO:0000313" key="3">
    <source>
        <dbReference type="Proteomes" id="UP001195914"/>
    </source>
</evidence>
<name>A0AAD9GH35_BABDI</name>
<feature type="region of interest" description="Disordered" evidence="1">
    <location>
        <begin position="160"/>
        <end position="192"/>
    </location>
</feature>
<evidence type="ECO:0000256" key="1">
    <source>
        <dbReference type="SAM" id="MobiDB-lite"/>
    </source>
</evidence>
<dbReference type="Proteomes" id="UP001195914">
    <property type="component" value="Unassembled WGS sequence"/>
</dbReference>
<accession>A0AAD9GH35</accession>
<dbReference type="AlphaFoldDB" id="A0AAD9GH35"/>
<feature type="region of interest" description="Disordered" evidence="1">
    <location>
        <begin position="545"/>
        <end position="587"/>
    </location>
</feature>
<reference evidence="2" key="2">
    <citation type="submission" date="2021-05" db="EMBL/GenBank/DDBJ databases">
        <authorList>
            <person name="Pain A."/>
        </authorList>
    </citation>
    <scope>NUCLEOTIDE SEQUENCE</scope>
    <source>
        <strain evidence="2">1802A</strain>
    </source>
</reference>
<reference evidence="2" key="1">
    <citation type="journal article" date="2014" name="Nucleic Acids Res.">
        <title>The evolutionary dynamics of variant antigen genes in Babesia reveal a history of genomic innovation underlying host-parasite interaction.</title>
        <authorList>
            <person name="Jackson A.P."/>
            <person name="Otto T.D."/>
            <person name="Darby A."/>
            <person name="Ramaprasad A."/>
            <person name="Xia D."/>
            <person name="Echaide I.E."/>
            <person name="Farber M."/>
            <person name="Gahlot S."/>
            <person name="Gamble J."/>
            <person name="Gupta D."/>
            <person name="Gupta Y."/>
            <person name="Jackson L."/>
            <person name="Malandrin L."/>
            <person name="Malas T.B."/>
            <person name="Moussa E."/>
            <person name="Nair M."/>
            <person name="Reid A.J."/>
            <person name="Sanders M."/>
            <person name="Sharma J."/>
            <person name="Tracey A."/>
            <person name="Quail M.A."/>
            <person name="Weir W."/>
            <person name="Wastling J.M."/>
            <person name="Hall N."/>
            <person name="Willadsen P."/>
            <person name="Lingelbach K."/>
            <person name="Shiels B."/>
            <person name="Tait A."/>
            <person name="Berriman M."/>
            <person name="Allred D.R."/>
            <person name="Pain A."/>
        </authorList>
    </citation>
    <scope>NUCLEOTIDE SEQUENCE</scope>
    <source>
        <strain evidence="2">1802A</strain>
    </source>
</reference>
<sequence length="587" mass="63549">MDSNYVAPKVEHQGNGVAHASSTPFIKTCCVPGSGALPINIPVYSPMYYGNHVLSGASGIVPQQQYVFASPVPRNDQVCPVQPINQPESNYQIQGNLFSGQQQGVNAEQPVNVTHYVWRQSSPETAPVQSQGSFAKLMTLFNPLEYAATYVGNADAQKVEEKPIEDSEEQKAEVEGEAITEEVSTAEKQPKTKKQPMCSFLSSCCRAPEEYPGFENAGTNIFHMNTLFRENSYGNEGNSNLYQLHSVSRGSSIHNAVSVPVTTMGSVISQPSITSQSGMIPQGGIMQQNSIPSHASTNVYHLNTLFQESENRLQPPMCFNMCYPRTNSIQTDAVVPMATIPSHSSISVAPTAGVLGSCCGGYMSNATVLPMQNSFGILETLASNPPSQRSVFSNPPNGVESLSRQLSTVNLHQPMNEVAPEGSQTGSSRLVAPPQLLVQDTAVVNTANTKQRNAPMKPKTFKLHAVEIHQFVASPNMPDPRFVQTVGNMNVQGAPMFQHSYGIQHPNCFFNPNTTGLVAPVMRDVMGGVEKPKIPHMYSMDSVSSRQAVRLQTDESQITAREDTQGSKVDVATAQPQEEKVSDQGAQ</sequence>